<dbReference type="EC" id="3.1.3.48" evidence="2"/>
<organism evidence="2 3">
    <name type="scientific">Allobranchiibius huperziae</name>
    <dbReference type="NCBI Taxonomy" id="1874116"/>
    <lineage>
        <taxon>Bacteria</taxon>
        <taxon>Bacillati</taxon>
        <taxon>Actinomycetota</taxon>
        <taxon>Actinomycetes</taxon>
        <taxon>Micrococcales</taxon>
        <taxon>Dermacoccaceae</taxon>
        <taxon>Allobranchiibius</taxon>
    </lineage>
</organism>
<gene>
    <name evidence="2" type="ORF">HNR15_002113</name>
</gene>
<proteinExistence type="predicted"/>
<dbReference type="InterPro" id="IPR023485">
    <property type="entry name" value="Ptyr_pPase"/>
</dbReference>
<accession>A0A853DKC3</accession>
<dbReference type="InterPro" id="IPR036196">
    <property type="entry name" value="Ptyr_pPase_sf"/>
</dbReference>
<dbReference type="RefSeq" id="WP_179481577.1">
    <property type="nucleotide sequence ID" value="NZ_JACCFW010000001.1"/>
</dbReference>
<evidence type="ECO:0000313" key="3">
    <source>
        <dbReference type="Proteomes" id="UP000571817"/>
    </source>
</evidence>
<dbReference type="Pfam" id="PF01451">
    <property type="entry name" value="LMWPc"/>
    <property type="match status" value="1"/>
</dbReference>
<dbReference type="Proteomes" id="UP000571817">
    <property type="component" value="Unassembled WGS sequence"/>
</dbReference>
<dbReference type="EMBL" id="JACCFW010000001">
    <property type="protein sequence ID" value="NYJ75150.1"/>
    <property type="molecule type" value="Genomic_DNA"/>
</dbReference>
<dbReference type="GO" id="GO:0004725">
    <property type="term" value="F:protein tyrosine phosphatase activity"/>
    <property type="evidence" value="ECO:0007669"/>
    <property type="project" value="UniProtKB-EC"/>
</dbReference>
<sequence length="187" mass="20369">MSTTSPDTLRQPDLLLFVCDGNLARSPAAELISRHRAVADGPWRFASCGVRAVRSDRVLREVERQLALMDVPAGGFRSRQATPAILGEARLILTAGRPQNDWIVDETPTLYRRTYTIRQAARLLRDLPPGADPLAHLARTKDRITELDEVEDPIRKGGAAAGQAVGQIDEALRVILPALGALGPVRP</sequence>
<name>A0A853DKC3_9MICO</name>
<keyword evidence="3" id="KW-1185">Reference proteome</keyword>
<dbReference type="SUPFAM" id="SSF52788">
    <property type="entry name" value="Phosphotyrosine protein phosphatases I"/>
    <property type="match status" value="1"/>
</dbReference>
<comment type="caution">
    <text evidence="2">The sequence shown here is derived from an EMBL/GenBank/DDBJ whole genome shotgun (WGS) entry which is preliminary data.</text>
</comment>
<protein>
    <submittedName>
        <fullName evidence="2">Protein-tyrosine phosphatase</fullName>
        <ecNumber evidence="2">3.1.3.48</ecNumber>
    </submittedName>
</protein>
<evidence type="ECO:0000259" key="1">
    <source>
        <dbReference type="Pfam" id="PF01451"/>
    </source>
</evidence>
<feature type="domain" description="Phosphotyrosine protein phosphatase I" evidence="1">
    <location>
        <begin position="16"/>
        <end position="94"/>
    </location>
</feature>
<evidence type="ECO:0000313" key="2">
    <source>
        <dbReference type="EMBL" id="NYJ75150.1"/>
    </source>
</evidence>
<dbReference type="Gene3D" id="3.40.50.2300">
    <property type="match status" value="1"/>
</dbReference>
<keyword evidence="2" id="KW-0378">Hydrolase</keyword>
<reference evidence="2 3" key="1">
    <citation type="submission" date="2020-07" db="EMBL/GenBank/DDBJ databases">
        <title>Sequencing the genomes of 1000 actinobacteria strains.</title>
        <authorList>
            <person name="Klenk H.-P."/>
        </authorList>
    </citation>
    <scope>NUCLEOTIDE SEQUENCE [LARGE SCALE GENOMIC DNA]</scope>
    <source>
        <strain evidence="2 3">DSM 29531</strain>
    </source>
</reference>
<dbReference type="AlphaFoldDB" id="A0A853DKC3"/>